<dbReference type="PRINTS" id="PR00463">
    <property type="entry name" value="EP450I"/>
</dbReference>
<keyword evidence="3 8" id="KW-0349">Heme</keyword>
<comment type="cofactor">
    <cofactor evidence="1 8">
        <name>heme</name>
        <dbReference type="ChEBI" id="CHEBI:30413"/>
    </cofactor>
</comment>
<dbReference type="InterPro" id="IPR036396">
    <property type="entry name" value="Cyt_P450_sf"/>
</dbReference>
<dbReference type="GO" id="GO:0004497">
    <property type="term" value="F:monooxygenase activity"/>
    <property type="evidence" value="ECO:0007669"/>
    <property type="project" value="UniProtKB-KW"/>
</dbReference>
<keyword evidence="9" id="KW-0472">Membrane</keyword>
<dbReference type="SUPFAM" id="SSF48264">
    <property type="entry name" value="Cytochrome P450"/>
    <property type="match status" value="2"/>
</dbReference>
<dbReference type="AlphaFoldDB" id="A0A5N5QCR2"/>
<evidence type="ECO:0000256" key="9">
    <source>
        <dbReference type="SAM" id="Phobius"/>
    </source>
</evidence>
<dbReference type="Pfam" id="PF00067">
    <property type="entry name" value="p450"/>
    <property type="match status" value="2"/>
</dbReference>
<dbReference type="OrthoDB" id="1470350at2759"/>
<dbReference type="InterPro" id="IPR017972">
    <property type="entry name" value="Cyt_P450_CS"/>
</dbReference>
<accession>A0A5N5QCR2</accession>
<comment type="caution">
    <text evidence="10">The sequence shown here is derived from an EMBL/GenBank/DDBJ whole genome shotgun (WGS) entry which is preliminary data.</text>
</comment>
<reference evidence="10 11" key="1">
    <citation type="journal article" date="2019" name="Fungal Biol. Biotechnol.">
        <title>Draft genome sequence of fastidious pathogen Ceratobasidium theobromae, which causes vascular-streak dieback in Theobroma cacao.</title>
        <authorList>
            <person name="Ali S.S."/>
            <person name="Asman A."/>
            <person name="Shao J."/>
            <person name="Firmansyah A.P."/>
            <person name="Susilo A.W."/>
            <person name="Rosmana A."/>
            <person name="McMahon P."/>
            <person name="Junaid M."/>
            <person name="Guest D."/>
            <person name="Kheng T.Y."/>
            <person name="Meinhardt L.W."/>
            <person name="Bailey B.A."/>
        </authorList>
    </citation>
    <scope>NUCLEOTIDE SEQUENCE [LARGE SCALE GENOMIC DNA]</scope>
    <source>
        <strain evidence="10 11">CT2</strain>
    </source>
</reference>
<keyword evidence="9" id="KW-0812">Transmembrane</keyword>
<dbReference type="CDD" id="cd11063">
    <property type="entry name" value="CYP52"/>
    <property type="match status" value="2"/>
</dbReference>
<comment type="similarity">
    <text evidence="2">Belongs to the cytochrome P450 family.</text>
</comment>
<keyword evidence="5" id="KW-0560">Oxidoreductase</keyword>
<feature type="transmembrane region" description="Helical" evidence="9">
    <location>
        <begin position="54"/>
        <end position="71"/>
    </location>
</feature>
<keyword evidence="6 8" id="KW-0408">Iron</keyword>
<feature type="binding site" description="axial binding residue" evidence="8">
    <location>
        <position position="1122"/>
    </location>
    <ligand>
        <name>heme</name>
        <dbReference type="ChEBI" id="CHEBI:30413"/>
    </ligand>
    <ligandPart>
        <name>Fe</name>
        <dbReference type="ChEBI" id="CHEBI:18248"/>
    </ligandPart>
</feature>
<dbReference type="InterPro" id="IPR047146">
    <property type="entry name" value="Cyt_P450_E_CYP52_fungi"/>
</dbReference>
<dbReference type="Proteomes" id="UP000383932">
    <property type="component" value="Unassembled WGS sequence"/>
</dbReference>
<evidence type="ECO:0000256" key="4">
    <source>
        <dbReference type="ARBA" id="ARBA00022723"/>
    </source>
</evidence>
<dbReference type="Gene3D" id="1.10.630.10">
    <property type="entry name" value="Cytochrome P450"/>
    <property type="match status" value="2"/>
</dbReference>
<organism evidence="10 11">
    <name type="scientific">Ceratobasidium theobromae</name>
    <dbReference type="NCBI Taxonomy" id="1582974"/>
    <lineage>
        <taxon>Eukaryota</taxon>
        <taxon>Fungi</taxon>
        <taxon>Dikarya</taxon>
        <taxon>Basidiomycota</taxon>
        <taxon>Agaricomycotina</taxon>
        <taxon>Agaricomycetes</taxon>
        <taxon>Cantharellales</taxon>
        <taxon>Ceratobasidiaceae</taxon>
        <taxon>Ceratobasidium</taxon>
    </lineage>
</organism>
<evidence type="ECO:0000256" key="1">
    <source>
        <dbReference type="ARBA" id="ARBA00001971"/>
    </source>
</evidence>
<evidence type="ECO:0000313" key="10">
    <source>
        <dbReference type="EMBL" id="KAB5589236.1"/>
    </source>
</evidence>
<evidence type="ECO:0000256" key="5">
    <source>
        <dbReference type="ARBA" id="ARBA00023002"/>
    </source>
</evidence>
<keyword evidence="4 8" id="KW-0479">Metal-binding</keyword>
<keyword evidence="11" id="KW-1185">Reference proteome</keyword>
<evidence type="ECO:0000256" key="2">
    <source>
        <dbReference type="ARBA" id="ARBA00010617"/>
    </source>
</evidence>
<feature type="transmembrane region" description="Helical" evidence="9">
    <location>
        <begin position="12"/>
        <end position="34"/>
    </location>
</feature>
<keyword evidence="7 10" id="KW-0503">Monooxygenase</keyword>
<evidence type="ECO:0000256" key="8">
    <source>
        <dbReference type="PIRSR" id="PIRSR602401-1"/>
    </source>
</evidence>
<evidence type="ECO:0000256" key="3">
    <source>
        <dbReference type="ARBA" id="ARBA00022617"/>
    </source>
</evidence>
<sequence length="1198" mass="136658">MQPGDQPWLAPGFLVLLADAPGTLFPPIGVYLALRYLSKAGVEENILQKFIGSPGLRSLSALVILTIYVSLRRIGRAIRRRNDRKSLGPDVVEAPRIKKRLPWNIDWIPEAMNARRTEYIGEMFRKNFVTHGHTFNLKIFGGDQMFTCEPECVKAVLSTEFGGFEKGKKFQAKMRTVLGVGVFNSDGEMWQLHRSMSRPYFHRERVTHVDLFAQHSDIAISRMLARLAEPKSPAVDFQDLVGRFTLDSGTEFLFGSSTHSLDAPLPYPHQPPVDASATFAAAFGSAQELLMRRFGLGFFWPWFEIFKDKTEPSMKVINAFTNPILQAKLQEKREGRLHLKGKGENNQEGETLLDHLVGFSDDEKVIKDELLNILIAGRDTTAATLTFACYALAVYPECHDKLRAEVLETFGTSEYPTFEALRGMKYLRAFINEVLRLFPPVPYNERTAVRSTVFKSDGKKYYIPAGAVIPISILHMHRRKDLWGPDAEEFDPERWLDDRLKKYITPNPFIFLPFSAGPRICLGQQFAYNESSYFLVRLLQRIDRITLAPDAQPPETRPPSHWKEGIGRQTMEQFWLKSHLTMYAAIQLRMSRTPIIWGAGLSVVLRSLPSLLFPPLLAASLPSFLAQSLPPDSLPTFLQVVLELPAPVRAILTLAVYVLCRKAVKDYQRYVDRKKLGPDVIEVPRIKLNWPWNLDLIPFVIHSRETDYCAAPWERFFPEYGNTFNLGLFGGDLIMTTEPENIKAILSTDFNSYEKGSEFREKMHSVLGKGVFNSDGEIWKFHRSMTRPYFSRDRISHFDNFARHSDLAITKILSRLVEPARPGIPSAVDFQDVVARFTLDSGTEFLFGRDVHSLAASLPYPREKPTDESASFATAFGRAQELLVFRLGLSKLWAWTELFWDRTREDMKVIESYVTPILRKKFEERRALGSGLKSKFAQVEGSEDALEEAGDTLLDHLVQYTDDEVVIKDEIINILVAARDTTAATLTFAVYMLADNPHMMSKLRSEILGRLGTTNYPTPEDFKEMKYLRAILNETLRLFPAVPMNERTASKSTVLHSDGKKYYVPAGANMPYSVLHMHRRKDLWGPDADEFDPERWLDERLKKYVTPNPFIFLPFNAGPRICLGQQFAYNEASFFLCRLLQRVESIELVPEAQPEATLPPPEWKTGKGRRPFEKVWPKSHLTIYCHGGLWVRMKEASP</sequence>
<gene>
    <name evidence="10" type="ORF">CTheo_7319</name>
</gene>
<dbReference type="EMBL" id="SSOP01000298">
    <property type="protein sequence ID" value="KAB5589236.1"/>
    <property type="molecule type" value="Genomic_DNA"/>
</dbReference>
<name>A0A5N5QCR2_9AGAM</name>
<dbReference type="GO" id="GO:0005506">
    <property type="term" value="F:iron ion binding"/>
    <property type="evidence" value="ECO:0007669"/>
    <property type="project" value="InterPro"/>
</dbReference>
<dbReference type="PANTHER" id="PTHR24287:SF1">
    <property type="entry name" value="P450, PUTATIVE (EUROFUNG)-RELATED"/>
    <property type="match status" value="1"/>
</dbReference>
<dbReference type="GO" id="GO:0016705">
    <property type="term" value="F:oxidoreductase activity, acting on paired donors, with incorporation or reduction of molecular oxygen"/>
    <property type="evidence" value="ECO:0007669"/>
    <property type="project" value="InterPro"/>
</dbReference>
<dbReference type="InterPro" id="IPR002401">
    <property type="entry name" value="Cyt_P450_E_grp-I"/>
</dbReference>
<protein>
    <submittedName>
        <fullName evidence="10">Cytochrome P450 family monooxygenase</fullName>
    </submittedName>
</protein>
<evidence type="ECO:0000256" key="7">
    <source>
        <dbReference type="ARBA" id="ARBA00023033"/>
    </source>
</evidence>
<keyword evidence="9" id="KW-1133">Transmembrane helix</keyword>
<evidence type="ECO:0000256" key="6">
    <source>
        <dbReference type="ARBA" id="ARBA00023004"/>
    </source>
</evidence>
<proteinExistence type="inferred from homology"/>
<dbReference type="PANTHER" id="PTHR24287">
    <property type="entry name" value="P450, PUTATIVE (EUROFUNG)-RELATED"/>
    <property type="match status" value="1"/>
</dbReference>
<evidence type="ECO:0000313" key="11">
    <source>
        <dbReference type="Proteomes" id="UP000383932"/>
    </source>
</evidence>
<dbReference type="InterPro" id="IPR001128">
    <property type="entry name" value="Cyt_P450"/>
</dbReference>
<dbReference type="PROSITE" id="PS00086">
    <property type="entry name" value="CYTOCHROME_P450"/>
    <property type="match status" value="2"/>
</dbReference>
<dbReference type="GO" id="GO:0020037">
    <property type="term" value="F:heme binding"/>
    <property type="evidence" value="ECO:0007669"/>
    <property type="project" value="InterPro"/>
</dbReference>
<dbReference type="PRINTS" id="PR00385">
    <property type="entry name" value="P450"/>
</dbReference>